<protein>
    <submittedName>
        <fullName evidence="5">Bis-ABC ATPase YheS</fullName>
    </submittedName>
</protein>
<evidence type="ECO:0000256" key="3">
    <source>
        <dbReference type="SAM" id="MobiDB-lite"/>
    </source>
</evidence>
<dbReference type="InterPro" id="IPR027417">
    <property type="entry name" value="P-loop_NTPase"/>
</dbReference>
<keyword evidence="1" id="KW-0547">Nucleotide-binding</keyword>
<dbReference type="PROSITE" id="PS00211">
    <property type="entry name" value="ABC_TRANSPORTER_1"/>
    <property type="match status" value="2"/>
</dbReference>
<dbReference type="FunFam" id="3.40.50.300:FF:000011">
    <property type="entry name" value="Putative ABC transporter ATP-binding component"/>
    <property type="match status" value="1"/>
</dbReference>
<dbReference type="InterPro" id="IPR003439">
    <property type="entry name" value="ABC_transporter-like_ATP-bd"/>
</dbReference>
<dbReference type="InterPro" id="IPR003593">
    <property type="entry name" value="AAA+_ATPase"/>
</dbReference>
<dbReference type="PANTHER" id="PTHR42855:SF1">
    <property type="entry name" value="ABC TRANSPORTER DOMAIN-CONTAINING PROTEIN"/>
    <property type="match status" value="1"/>
</dbReference>
<dbReference type="InterPro" id="IPR051309">
    <property type="entry name" value="ABCF_ATPase"/>
</dbReference>
<dbReference type="Gene3D" id="3.40.50.300">
    <property type="entry name" value="P-loop containing nucleotide triphosphate hydrolases"/>
    <property type="match status" value="2"/>
</dbReference>
<keyword evidence="2" id="KW-0067">ATP-binding</keyword>
<dbReference type="InterPro" id="IPR017871">
    <property type="entry name" value="ABC_transporter-like_CS"/>
</dbReference>
<feature type="domain" description="ABC transporter" evidence="4">
    <location>
        <begin position="4"/>
        <end position="255"/>
    </location>
</feature>
<gene>
    <name evidence="5" type="ORF">AVDCRST_MAG53-2495</name>
</gene>
<evidence type="ECO:0000256" key="2">
    <source>
        <dbReference type="ARBA" id="ARBA00022840"/>
    </source>
</evidence>
<feature type="region of interest" description="Disordered" evidence="3">
    <location>
        <begin position="534"/>
        <end position="562"/>
    </location>
</feature>
<dbReference type="Pfam" id="PF00005">
    <property type="entry name" value="ABC_tran"/>
    <property type="match status" value="2"/>
</dbReference>
<feature type="compositionally biased region" description="Basic and acidic residues" evidence="3">
    <location>
        <begin position="553"/>
        <end position="562"/>
    </location>
</feature>
<dbReference type="CDD" id="cd03221">
    <property type="entry name" value="ABCF_EF-3"/>
    <property type="match status" value="2"/>
</dbReference>
<evidence type="ECO:0000313" key="5">
    <source>
        <dbReference type="EMBL" id="CAA9507064.1"/>
    </source>
</evidence>
<dbReference type="GO" id="GO:0016887">
    <property type="term" value="F:ATP hydrolysis activity"/>
    <property type="evidence" value="ECO:0007669"/>
    <property type="project" value="InterPro"/>
</dbReference>
<proteinExistence type="predicted"/>
<dbReference type="AlphaFoldDB" id="A0A6J4SWG0"/>
<evidence type="ECO:0000256" key="1">
    <source>
        <dbReference type="ARBA" id="ARBA00022741"/>
    </source>
</evidence>
<dbReference type="PANTHER" id="PTHR42855">
    <property type="entry name" value="ABC TRANSPORTER ATP-BINDING SUBUNIT"/>
    <property type="match status" value="1"/>
</dbReference>
<dbReference type="Gene3D" id="1.10.287.380">
    <property type="entry name" value="Valyl-tRNA synthetase, C-terminal domain"/>
    <property type="match status" value="1"/>
</dbReference>
<organism evidence="5">
    <name type="scientific">uncultured Solirubrobacteraceae bacterium</name>
    <dbReference type="NCBI Taxonomy" id="1162706"/>
    <lineage>
        <taxon>Bacteria</taxon>
        <taxon>Bacillati</taxon>
        <taxon>Actinomycetota</taxon>
        <taxon>Thermoleophilia</taxon>
        <taxon>Solirubrobacterales</taxon>
        <taxon>Solirubrobacteraceae</taxon>
        <taxon>environmental samples</taxon>
    </lineage>
</organism>
<name>A0A6J4SWG0_9ACTN</name>
<dbReference type="InterPro" id="IPR037118">
    <property type="entry name" value="Val-tRNA_synth_C_sf"/>
</dbReference>
<dbReference type="InterPro" id="IPR032781">
    <property type="entry name" value="ABC_tran_Xtn"/>
</dbReference>
<dbReference type="PROSITE" id="PS50893">
    <property type="entry name" value="ABC_TRANSPORTER_2"/>
    <property type="match status" value="2"/>
</dbReference>
<dbReference type="EMBL" id="CADCVR010000076">
    <property type="protein sequence ID" value="CAA9507064.1"/>
    <property type="molecule type" value="Genomic_DNA"/>
</dbReference>
<dbReference type="GO" id="GO:0005524">
    <property type="term" value="F:ATP binding"/>
    <property type="evidence" value="ECO:0007669"/>
    <property type="project" value="UniProtKB-KW"/>
</dbReference>
<dbReference type="SUPFAM" id="SSF52540">
    <property type="entry name" value="P-loop containing nucleoside triphosphate hydrolases"/>
    <property type="match status" value="2"/>
</dbReference>
<sequence>MAVVIASDLAKDMAGEPLWKNVSFKLERRDRLTIAGRNGAGKTTLLRILAGETGIDGGEVVFAKGTRIALHDQRPPRERALTLRSYVLSGNREPLELEEQLRELEEQMASGDQKVYDRYARVMAQYESVGGYNWREAANSVIHGLGFTDADLDRSLETFSGGQLTRASLARALSARPDLLLLDEPTNHLDIESLEWLEKTLQELDAAIVLIAHDRWFLEAVGTAVLEIEAGRGRFFKGTWHTWRREQAARELALGRAIEKQQAEIARMEKFVERFRAKATKARQAQSRVKALDKIQRIERDPRDTREMGFHFKKPERSGRVIFELVDGHIEVPGRVLIDKGELWIEREEHVSLVGPNGVGKTTLIDALAARRPLDGGRLRLGHNVQVGYLSQHGEELEHGDARTVLEACARQTKLSPQQARALLGRFLFSGEEAEKPLEGLSGGERKRLGLAILVSSGANVLILDEPTNHLDLESREALEDALLSFPGALLLVSHDRALLEAVGTRTIAVEDYGLRSYVGGWQEYWTAREAAKLAGHRPPPPPQPTGMASAKAPERGPDGMALKRSDDLIRESEAPPQGLVRAAAAATNGAAKNREAKNGEAAATAAATAAAGAAKAASKNRIRRQAKLEQAVEAAEAEFAAVEEALADPSAWASPYETAKSTARHTQAKRAVEAAYAALEAFETGAPA</sequence>
<dbReference type="Pfam" id="PF12848">
    <property type="entry name" value="ABC_tran_Xtn"/>
    <property type="match status" value="1"/>
</dbReference>
<dbReference type="SMART" id="SM00382">
    <property type="entry name" value="AAA"/>
    <property type="match status" value="2"/>
</dbReference>
<reference evidence="5" key="1">
    <citation type="submission" date="2020-02" db="EMBL/GenBank/DDBJ databases">
        <authorList>
            <person name="Meier V. D."/>
        </authorList>
    </citation>
    <scope>NUCLEOTIDE SEQUENCE</scope>
    <source>
        <strain evidence="5">AVDCRST_MAG53</strain>
    </source>
</reference>
<feature type="domain" description="ABC transporter" evidence="4">
    <location>
        <begin position="323"/>
        <end position="538"/>
    </location>
</feature>
<accession>A0A6J4SWG0</accession>
<evidence type="ECO:0000259" key="4">
    <source>
        <dbReference type="PROSITE" id="PS50893"/>
    </source>
</evidence>